<dbReference type="GeneID" id="4318534"/>
<gene>
    <name evidence="5" type="ORF">ATEG_04221</name>
</gene>
<proteinExistence type="predicted"/>
<dbReference type="Proteomes" id="UP000007963">
    <property type="component" value="Unassembled WGS sequence"/>
</dbReference>
<dbReference type="AlphaFoldDB" id="Q0CQ13"/>
<dbReference type="InterPro" id="IPR007219">
    <property type="entry name" value="XnlR_reg_dom"/>
</dbReference>
<dbReference type="GO" id="GO:0008270">
    <property type="term" value="F:zinc ion binding"/>
    <property type="evidence" value="ECO:0007669"/>
    <property type="project" value="InterPro"/>
</dbReference>
<name>Q0CQ13_ASPTN</name>
<dbReference type="OrthoDB" id="4116913at2759"/>
<sequence>MERNQHLSEAKARIQELEGLIDSRDREFRPSVAQPPTAGPHPTCHSPSPCVCLSLPSIPDTSEFDVAVDRFRWHLACSGPLFTSSPQAEVFLATVYRQTGVPLDFDGFITRVSQLYKSQYPATYPKAVAPKWPENELIQRCIRYYSEEHLYSIFPVIEPATLPVIFDEYVSASTDARTRTVNAACLFSLTAFITKMHGNQPMFKHAEPDAYIQASLNLLPQIIMQADNLRTLEALLLLALYIAPTGQPRSAQMLLAAAARILYNFEGHKCIPSNHQQNHEHLRALFWTFYGMDKETSIRTCQPPIMNDADCDLQLPSRYVPSSSDIQFLPGELSPRILLYPSDLRLAMLKSKIYHLLYSESALAQPEARRLEHIRQLDQELNDLKTSFPAPFRPDPVAGDPAGCKFHNLSVRGMMIHFDYYHCFGMIHEAGITCSMSRSCYRNPLASSVELYYHASRFMLLHYIRTEDLIQPPNFWLVYRAPSSRLKG</sequence>
<evidence type="ECO:0000313" key="6">
    <source>
        <dbReference type="Proteomes" id="UP000007963"/>
    </source>
</evidence>
<organism evidence="5 6">
    <name type="scientific">Aspergillus terreus (strain NIH 2624 / FGSC A1156)</name>
    <dbReference type="NCBI Taxonomy" id="341663"/>
    <lineage>
        <taxon>Eukaryota</taxon>
        <taxon>Fungi</taxon>
        <taxon>Dikarya</taxon>
        <taxon>Ascomycota</taxon>
        <taxon>Pezizomycotina</taxon>
        <taxon>Eurotiomycetes</taxon>
        <taxon>Eurotiomycetidae</taxon>
        <taxon>Eurotiales</taxon>
        <taxon>Aspergillaceae</taxon>
        <taxon>Aspergillus</taxon>
        <taxon>Aspergillus subgen. Circumdati</taxon>
    </lineage>
</organism>
<keyword evidence="1" id="KW-0805">Transcription regulation</keyword>
<evidence type="ECO:0000259" key="4">
    <source>
        <dbReference type="SMART" id="SM00906"/>
    </source>
</evidence>
<protein>
    <recommendedName>
        <fullName evidence="4">Xylanolytic transcriptional activator regulatory domain-containing protein</fullName>
    </recommendedName>
</protein>
<feature type="domain" description="Xylanolytic transcriptional activator regulatory" evidence="4">
    <location>
        <begin position="251"/>
        <end position="322"/>
    </location>
</feature>
<keyword evidence="3" id="KW-0539">Nucleus</keyword>
<evidence type="ECO:0000313" key="5">
    <source>
        <dbReference type="EMBL" id="EAU36023.1"/>
    </source>
</evidence>
<keyword evidence="2" id="KW-0804">Transcription</keyword>
<dbReference type="OMA" id="WIHAQFI"/>
<dbReference type="PANTHER" id="PTHR46910">
    <property type="entry name" value="TRANSCRIPTION FACTOR PDR1"/>
    <property type="match status" value="1"/>
</dbReference>
<dbReference type="HOGENOM" id="CLU_010813_3_0_1"/>
<dbReference type="GO" id="GO:0003677">
    <property type="term" value="F:DNA binding"/>
    <property type="evidence" value="ECO:0007669"/>
    <property type="project" value="InterPro"/>
</dbReference>
<dbReference type="VEuPathDB" id="FungiDB:ATEG_04221"/>
<dbReference type="RefSeq" id="XP_001213399.1">
    <property type="nucleotide sequence ID" value="XM_001213399.1"/>
</dbReference>
<dbReference type="GO" id="GO:0003700">
    <property type="term" value="F:DNA-binding transcription factor activity"/>
    <property type="evidence" value="ECO:0007669"/>
    <property type="project" value="InterPro"/>
</dbReference>
<evidence type="ECO:0000256" key="2">
    <source>
        <dbReference type="ARBA" id="ARBA00023163"/>
    </source>
</evidence>
<dbReference type="GO" id="GO:0006351">
    <property type="term" value="P:DNA-templated transcription"/>
    <property type="evidence" value="ECO:0007669"/>
    <property type="project" value="InterPro"/>
</dbReference>
<dbReference type="EMBL" id="CH476598">
    <property type="protein sequence ID" value="EAU36023.1"/>
    <property type="molecule type" value="Genomic_DNA"/>
</dbReference>
<accession>Q0CQ13</accession>
<reference evidence="6" key="1">
    <citation type="submission" date="2005-09" db="EMBL/GenBank/DDBJ databases">
        <title>Annotation of the Aspergillus terreus NIH2624 genome.</title>
        <authorList>
            <person name="Birren B.W."/>
            <person name="Lander E.S."/>
            <person name="Galagan J.E."/>
            <person name="Nusbaum C."/>
            <person name="Devon K."/>
            <person name="Henn M."/>
            <person name="Ma L.-J."/>
            <person name="Jaffe D.B."/>
            <person name="Butler J."/>
            <person name="Alvarez P."/>
            <person name="Gnerre S."/>
            <person name="Grabherr M."/>
            <person name="Kleber M."/>
            <person name="Mauceli E.W."/>
            <person name="Brockman W."/>
            <person name="Rounsley S."/>
            <person name="Young S.K."/>
            <person name="LaButti K."/>
            <person name="Pushparaj V."/>
            <person name="DeCaprio D."/>
            <person name="Crawford M."/>
            <person name="Koehrsen M."/>
            <person name="Engels R."/>
            <person name="Montgomery P."/>
            <person name="Pearson M."/>
            <person name="Howarth C."/>
            <person name="Larson L."/>
            <person name="Luoma S."/>
            <person name="White J."/>
            <person name="Alvarado L."/>
            <person name="Kodira C.D."/>
            <person name="Zeng Q."/>
            <person name="Oleary S."/>
            <person name="Yandava C."/>
            <person name="Denning D.W."/>
            <person name="Nierman W.C."/>
            <person name="Milne T."/>
            <person name="Madden K."/>
        </authorList>
    </citation>
    <scope>NUCLEOTIDE SEQUENCE [LARGE SCALE GENOMIC DNA]</scope>
    <source>
        <strain evidence="6">NIH 2624 / FGSC A1156</strain>
    </source>
</reference>
<dbReference type="CDD" id="cd12148">
    <property type="entry name" value="fungal_TF_MHR"/>
    <property type="match status" value="1"/>
</dbReference>
<dbReference type="eggNOG" id="ENOG502SKXY">
    <property type="taxonomic scope" value="Eukaryota"/>
</dbReference>
<evidence type="ECO:0000256" key="3">
    <source>
        <dbReference type="ARBA" id="ARBA00023242"/>
    </source>
</evidence>
<dbReference type="SMART" id="SM00906">
    <property type="entry name" value="Fungal_trans"/>
    <property type="match status" value="1"/>
</dbReference>
<dbReference type="InterPro" id="IPR050987">
    <property type="entry name" value="AtrR-like"/>
</dbReference>
<evidence type="ECO:0000256" key="1">
    <source>
        <dbReference type="ARBA" id="ARBA00023015"/>
    </source>
</evidence>
<dbReference type="PANTHER" id="PTHR46910:SF20">
    <property type="entry name" value="ZN(II)2CYS6 TRANSCRIPTION FACTOR (EUROFUNG)-RELATED"/>
    <property type="match status" value="1"/>
</dbReference>
<dbReference type="STRING" id="341663.Q0CQ13"/>
<dbReference type="Pfam" id="PF04082">
    <property type="entry name" value="Fungal_trans"/>
    <property type="match status" value="1"/>
</dbReference>